<proteinExistence type="predicted"/>
<dbReference type="InterPro" id="IPR036179">
    <property type="entry name" value="Ig-like_dom_sf"/>
</dbReference>
<dbReference type="GO" id="GO:0001817">
    <property type="term" value="P:regulation of cytokine production"/>
    <property type="evidence" value="ECO:0007669"/>
    <property type="project" value="TreeGrafter"/>
</dbReference>
<dbReference type="Ensembl" id="ENSPNYT00000032242.1">
    <property type="protein sequence ID" value="ENSPNYP00000031489.1"/>
    <property type="gene ID" value="ENSPNYG00000023746.1"/>
</dbReference>
<evidence type="ECO:0000259" key="5">
    <source>
        <dbReference type="PROSITE" id="PS50835"/>
    </source>
</evidence>
<keyword evidence="2 4" id="KW-0472">Membrane</keyword>
<evidence type="ECO:0000256" key="4">
    <source>
        <dbReference type="SAM" id="Phobius"/>
    </source>
</evidence>
<dbReference type="GO" id="GO:0009897">
    <property type="term" value="C:external side of plasma membrane"/>
    <property type="evidence" value="ECO:0007669"/>
    <property type="project" value="TreeGrafter"/>
</dbReference>
<dbReference type="InterPro" id="IPR050504">
    <property type="entry name" value="IgSF_BTN/MOG"/>
</dbReference>
<comment type="subcellular location">
    <subcellularLocation>
        <location evidence="1">Membrane</location>
    </subcellularLocation>
</comment>
<dbReference type="InterPro" id="IPR013783">
    <property type="entry name" value="Ig-like_fold"/>
</dbReference>
<dbReference type="Gene3D" id="2.60.40.10">
    <property type="entry name" value="Immunoglobulins"/>
    <property type="match status" value="1"/>
</dbReference>
<dbReference type="Pfam" id="PF07686">
    <property type="entry name" value="V-set"/>
    <property type="match status" value="1"/>
</dbReference>
<sequence>MSCLWLRRVHELLTSPPLSPTLSSSQHASGVEVFEGEESVLLPCNMNVSKDHAIVWKREDLSSPIVHAVVEGKDDLINQNKRYSNRTSMLADALQTGDLINQNKKPTFTDSGNYTCVTRSHGADQQRTDVQLKVKERPVWHKVLPAVLVPVVLLGAVIIFLLYRSVTFDLHTHLSAPVRPISLNDIINQ</sequence>
<evidence type="ECO:0000313" key="6">
    <source>
        <dbReference type="Ensembl" id="ENSPNYP00000031489.1"/>
    </source>
</evidence>
<feature type="domain" description="Ig-like" evidence="5">
    <location>
        <begin position="20"/>
        <end position="133"/>
    </location>
</feature>
<dbReference type="GO" id="GO:0050852">
    <property type="term" value="P:T cell receptor signaling pathway"/>
    <property type="evidence" value="ECO:0007669"/>
    <property type="project" value="TreeGrafter"/>
</dbReference>
<dbReference type="GeneTree" id="ENSGT00940000168804"/>
<reference evidence="6" key="1">
    <citation type="submission" date="2023-09" db="UniProtKB">
        <authorList>
            <consortium name="Ensembl"/>
        </authorList>
    </citation>
    <scope>IDENTIFICATION</scope>
</reference>
<dbReference type="AlphaFoldDB" id="A0A3B4HAC5"/>
<evidence type="ECO:0000256" key="2">
    <source>
        <dbReference type="ARBA" id="ARBA00023136"/>
    </source>
</evidence>
<keyword evidence="4" id="KW-0812">Transmembrane</keyword>
<evidence type="ECO:0000256" key="1">
    <source>
        <dbReference type="ARBA" id="ARBA00004370"/>
    </source>
</evidence>
<dbReference type="PROSITE" id="PS50835">
    <property type="entry name" value="IG_LIKE"/>
    <property type="match status" value="1"/>
</dbReference>
<keyword evidence="3" id="KW-0393">Immunoglobulin domain</keyword>
<evidence type="ECO:0000256" key="3">
    <source>
        <dbReference type="ARBA" id="ARBA00023319"/>
    </source>
</evidence>
<name>A0A3B4HAC5_9CICH</name>
<dbReference type="InterPro" id="IPR013106">
    <property type="entry name" value="Ig_V-set"/>
</dbReference>
<dbReference type="InterPro" id="IPR007110">
    <property type="entry name" value="Ig-like_dom"/>
</dbReference>
<keyword evidence="4" id="KW-1133">Transmembrane helix</keyword>
<organism evidence="6">
    <name type="scientific">Pundamilia nyererei</name>
    <dbReference type="NCBI Taxonomy" id="303518"/>
    <lineage>
        <taxon>Eukaryota</taxon>
        <taxon>Metazoa</taxon>
        <taxon>Chordata</taxon>
        <taxon>Craniata</taxon>
        <taxon>Vertebrata</taxon>
        <taxon>Euteleostomi</taxon>
        <taxon>Actinopterygii</taxon>
        <taxon>Neopterygii</taxon>
        <taxon>Teleostei</taxon>
        <taxon>Neoteleostei</taxon>
        <taxon>Acanthomorphata</taxon>
        <taxon>Ovalentaria</taxon>
        <taxon>Cichlomorphae</taxon>
        <taxon>Cichliformes</taxon>
        <taxon>Cichlidae</taxon>
        <taxon>African cichlids</taxon>
        <taxon>Pseudocrenilabrinae</taxon>
        <taxon>Haplochromini</taxon>
        <taxon>Pundamilia</taxon>
    </lineage>
</organism>
<dbReference type="PANTHER" id="PTHR24100">
    <property type="entry name" value="BUTYROPHILIN"/>
    <property type="match status" value="1"/>
</dbReference>
<dbReference type="GO" id="GO:0005102">
    <property type="term" value="F:signaling receptor binding"/>
    <property type="evidence" value="ECO:0007669"/>
    <property type="project" value="TreeGrafter"/>
</dbReference>
<dbReference type="STRING" id="303518.ENSPNYP00000031489"/>
<protein>
    <recommendedName>
        <fullName evidence="5">Ig-like domain-containing protein</fullName>
    </recommendedName>
</protein>
<accession>A0A3B4HAC5</accession>
<dbReference type="SUPFAM" id="SSF48726">
    <property type="entry name" value="Immunoglobulin"/>
    <property type="match status" value="1"/>
</dbReference>
<feature type="transmembrane region" description="Helical" evidence="4">
    <location>
        <begin position="143"/>
        <end position="163"/>
    </location>
</feature>